<comment type="caution">
    <text evidence="1">The sequence shown here is derived from an EMBL/GenBank/DDBJ whole genome shotgun (WGS) entry which is preliminary data.</text>
</comment>
<organism evidence="1 2">
    <name type="scientific">Hoylesella pleuritidis F0068</name>
    <dbReference type="NCBI Taxonomy" id="1081904"/>
    <lineage>
        <taxon>Bacteria</taxon>
        <taxon>Pseudomonadati</taxon>
        <taxon>Bacteroidota</taxon>
        <taxon>Bacteroidia</taxon>
        <taxon>Bacteroidales</taxon>
        <taxon>Prevotellaceae</taxon>
        <taxon>Hoylesella</taxon>
    </lineage>
</organism>
<gene>
    <name evidence="1" type="ORF">HMPREF1218_1900</name>
</gene>
<proteinExistence type="predicted"/>
<evidence type="ECO:0000313" key="1">
    <source>
        <dbReference type="EMBL" id="ERK03440.1"/>
    </source>
</evidence>
<sequence>MYYTGANTTNGLDVNIATQQTQEKPNDTKHFGTSGDCGAAITHKVGNQFEFELKHKASYLCFLPRITNAALASNVFLTKIVVKSNHNIAGKYGLYLDGLKGEGNAKEITLTTKGSGQVPGPWDTGSTKNQTSVTAPGFPISSYTDVANAAYMVIAPGKHTLTIDYHIEDPVTKVKGIITKTLAANDFKANMVYDISANLTPKDYSANYYMWNALEATWTEKSHLFIPYGPAISGQYPLIGTNR</sequence>
<dbReference type="Proteomes" id="UP000016600">
    <property type="component" value="Unassembled WGS sequence"/>
</dbReference>
<keyword evidence="2" id="KW-1185">Reference proteome</keyword>
<accession>U2MP42</accession>
<reference evidence="1 2" key="1">
    <citation type="submission" date="2013-08" db="EMBL/GenBank/DDBJ databases">
        <authorList>
            <person name="Durkin A.S."/>
            <person name="Haft D.R."/>
            <person name="McCorrison J."/>
            <person name="Torralba M."/>
            <person name="Gillis M."/>
            <person name="Haft D.H."/>
            <person name="Methe B."/>
            <person name="Sutton G."/>
            <person name="Nelson K.E."/>
        </authorList>
    </citation>
    <scope>NUCLEOTIDE SEQUENCE [LARGE SCALE GENOMIC DNA]</scope>
    <source>
        <strain evidence="1 2">F0068</strain>
    </source>
</reference>
<dbReference type="AlphaFoldDB" id="U2MP42"/>
<name>U2MP42_9BACT</name>
<protein>
    <submittedName>
        <fullName evidence="1">Uncharacterized protein</fullName>
    </submittedName>
</protein>
<dbReference type="EMBL" id="AWET01000009">
    <property type="protein sequence ID" value="ERK03440.1"/>
    <property type="molecule type" value="Genomic_DNA"/>
</dbReference>
<dbReference type="RefSeq" id="WP_021583400.1">
    <property type="nucleotide sequence ID" value="NZ_AWET01000009.1"/>
</dbReference>
<dbReference type="PATRIC" id="fig|1081904.3.peg.698"/>
<evidence type="ECO:0000313" key="2">
    <source>
        <dbReference type="Proteomes" id="UP000016600"/>
    </source>
</evidence>